<dbReference type="eggNOG" id="COG3809">
    <property type="taxonomic scope" value="Bacteria"/>
</dbReference>
<evidence type="ECO:0000313" key="2">
    <source>
        <dbReference type="EMBL" id="EDY22092.1"/>
    </source>
</evidence>
<comment type="caution">
    <text evidence="2">The sequence shown here is derived from an EMBL/GenBank/DDBJ whole genome shotgun (WGS) entry which is preliminary data.</text>
</comment>
<dbReference type="AlphaFoldDB" id="B4CU54"/>
<name>B4CU54_9BACT</name>
<organism evidence="2 3">
    <name type="scientific">Chthoniobacter flavus Ellin428</name>
    <dbReference type="NCBI Taxonomy" id="497964"/>
    <lineage>
        <taxon>Bacteria</taxon>
        <taxon>Pseudomonadati</taxon>
        <taxon>Verrucomicrobiota</taxon>
        <taxon>Spartobacteria</taxon>
        <taxon>Chthoniobacterales</taxon>
        <taxon>Chthoniobacteraceae</taxon>
        <taxon>Chthoniobacter</taxon>
    </lineage>
</organism>
<protein>
    <recommendedName>
        <fullName evidence="1">Transcription factor zinc-finger domain-containing protein</fullName>
    </recommendedName>
</protein>
<feature type="domain" description="Transcription factor zinc-finger" evidence="1">
    <location>
        <begin position="30"/>
        <end position="70"/>
    </location>
</feature>
<dbReference type="InterPro" id="IPR027392">
    <property type="entry name" value="TF_Znf"/>
</dbReference>
<dbReference type="InParanoid" id="B4CU54"/>
<evidence type="ECO:0000259" key="1">
    <source>
        <dbReference type="Pfam" id="PF13453"/>
    </source>
</evidence>
<sequence length="213" mass="23662">MIFLGSKFCPHCGARVGRTEGEDETVAKSCPRCEVALQSVALGPTGTVKIHECSKCEGLWVDVATFDAICTDREEQAVVLGGATPPPGRAVLTLDEVRYLHCPECHTLMNRVNFAGRSGVIIDCCRGHGTWFDRNELQQIVEFIRGGGLEAARERDRVQLEDQQRHRPLPATIEPIEPRRTWANPWSNPWVDGRDLIDVLLFLGGAIARLFTK</sequence>
<evidence type="ECO:0000313" key="3">
    <source>
        <dbReference type="Proteomes" id="UP000005824"/>
    </source>
</evidence>
<proteinExistence type="predicted"/>
<dbReference type="STRING" id="497964.CfE428DRAFT_0217"/>
<dbReference type="Pfam" id="PF13453">
    <property type="entry name" value="Zn_ribbon_TFIIB"/>
    <property type="match status" value="2"/>
</dbReference>
<feature type="domain" description="Transcription factor zinc-finger" evidence="1">
    <location>
        <begin position="101"/>
        <end position="142"/>
    </location>
</feature>
<reference evidence="2 3" key="1">
    <citation type="journal article" date="2011" name="J. Bacteriol.">
        <title>Genome sequence of Chthoniobacter flavus Ellin428, an aerobic heterotrophic soil bacterium.</title>
        <authorList>
            <person name="Kant R."/>
            <person name="van Passel M.W."/>
            <person name="Palva A."/>
            <person name="Lucas S."/>
            <person name="Lapidus A."/>
            <person name="Glavina Del Rio T."/>
            <person name="Dalin E."/>
            <person name="Tice H."/>
            <person name="Bruce D."/>
            <person name="Goodwin L."/>
            <person name="Pitluck S."/>
            <person name="Larimer F.W."/>
            <person name="Land M.L."/>
            <person name="Hauser L."/>
            <person name="Sangwan P."/>
            <person name="de Vos W.M."/>
            <person name="Janssen P.H."/>
            <person name="Smidt H."/>
        </authorList>
    </citation>
    <scope>NUCLEOTIDE SEQUENCE [LARGE SCALE GENOMIC DNA]</scope>
    <source>
        <strain evidence="2 3">Ellin428</strain>
    </source>
</reference>
<accession>B4CU54</accession>
<dbReference type="Proteomes" id="UP000005824">
    <property type="component" value="Unassembled WGS sequence"/>
</dbReference>
<keyword evidence="3" id="KW-1185">Reference proteome</keyword>
<gene>
    <name evidence="2" type="ORF">CfE428DRAFT_0217</name>
</gene>
<dbReference type="EMBL" id="ABVL01000001">
    <property type="protein sequence ID" value="EDY22092.1"/>
    <property type="molecule type" value="Genomic_DNA"/>
</dbReference>